<evidence type="ECO:0000313" key="1">
    <source>
        <dbReference type="EMBL" id="KAK2074496.1"/>
    </source>
</evidence>
<keyword evidence="2" id="KW-1185">Reference proteome</keyword>
<accession>A0AAD9IAZ4</accession>
<evidence type="ECO:0000313" key="2">
    <source>
        <dbReference type="Proteomes" id="UP001217918"/>
    </source>
</evidence>
<name>A0AAD9IAZ4_9PEZI</name>
<organism evidence="1 2">
    <name type="scientific">Phyllachora maydis</name>
    <dbReference type="NCBI Taxonomy" id="1825666"/>
    <lineage>
        <taxon>Eukaryota</taxon>
        <taxon>Fungi</taxon>
        <taxon>Dikarya</taxon>
        <taxon>Ascomycota</taxon>
        <taxon>Pezizomycotina</taxon>
        <taxon>Sordariomycetes</taxon>
        <taxon>Sordariomycetidae</taxon>
        <taxon>Phyllachorales</taxon>
        <taxon>Phyllachoraceae</taxon>
        <taxon>Phyllachora</taxon>
    </lineage>
</organism>
<sequence>MAGRQDDLQQHVLEAAANAQQRVSMPGHALFHLKLESLHPATEMYAERCTSRTHRKGVWRYSYGGLIRRLCKPVLCRAQKTAENDAFMSRNHGYL</sequence>
<comment type="caution">
    <text evidence="1">The sequence shown here is derived from an EMBL/GenBank/DDBJ whole genome shotgun (WGS) entry which is preliminary data.</text>
</comment>
<proteinExistence type="predicted"/>
<gene>
    <name evidence="1" type="ORF">P8C59_008698</name>
</gene>
<protein>
    <submittedName>
        <fullName evidence="1">Uncharacterized protein</fullName>
    </submittedName>
</protein>
<dbReference type="Proteomes" id="UP001217918">
    <property type="component" value="Unassembled WGS sequence"/>
</dbReference>
<reference evidence="1" key="1">
    <citation type="journal article" date="2023" name="Mol. Plant Microbe Interact.">
        <title>Elucidating the Obligate Nature and Biological Capacity of an Invasive Fungal Corn Pathogen.</title>
        <authorList>
            <person name="MacCready J.S."/>
            <person name="Roggenkamp E.M."/>
            <person name="Gdanetz K."/>
            <person name="Chilvers M.I."/>
        </authorList>
    </citation>
    <scope>NUCLEOTIDE SEQUENCE</scope>
    <source>
        <strain evidence="1">PM02</strain>
    </source>
</reference>
<dbReference type="EMBL" id="JAQQPM010000008">
    <property type="protein sequence ID" value="KAK2074496.1"/>
    <property type="molecule type" value="Genomic_DNA"/>
</dbReference>
<dbReference type="AlphaFoldDB" id="A0AAD9IAZ4"/>